<name>A0A2K9NV71_BACTC</name>
<organism evidence="3 4">
    <name type="scientific">Bacteriovorax stolpii</name>
    <name type="common">Bdellovibrio stolpii</name>
    <dbReference type="NCBI Taxonomy" id="960"/>
    <lineage>
        <taxon>Bacteria</taxon>
        <taxon>Pseudomonadati</taxon>
        <taxon>Bdellovibrionota</taxon>
        <taxon>Bacteriovoracia</taxon>
        <taxon>Bacteriovoracales</taxon>
        <taxon>Bacteriovoracaceae</taxon>
        <taxon>Bacteriovorax</taxon>
    </lineage>
</organism>
<keyword evidence="2" id="KW-0732">Signal</keyword>
<dbReference type="AlphaFoldDB" id="A0A2K9NV71"/>
<dbReference type="KEGG" id="bsto:C0V70_15115"/>
<dbReference type="Proteomes" id="UP000235584">
    <property type="component" value="Chromosome"/>
</dbReference>
<feature type="region of interest" description="Disordered" evidence="1">
    <location>
        <begin position="80"/>
        <end position="109"/>
    </location>
</feature>
<dbReference type="OrthoDB" id="5295446at2"/>
<keyword evidence="4" id="KW-1185">Reference proteome</keyword>
<dbReference type="InterPro" id="IPR021457">
    <property type="entry name" value="DUF3108"/>
</dbReference>
<sequence length="382" mass="43600">MKNFKSALFFLCCLAVTSCATNYEEEKSVLLQKPEGSDLVTAFDVEKEQAESYKTQSIEEQKKAEEERIAAEALAAAQKKGKNSKVKTPAVKEPDSKETTATKEAKAVAKPATQTASSNYLNPVLPANYPEEYKAYDAKSRAVWSKFKPVFYQGEQSIMAISYLGVTAGYITILSKEVVSLNNKQAFHFYARFKSSDSYRYFYWLDDRLDSYVEKETFLPMKYSLIQREKKQNVDDLQLFDFQKMMTYHWYKRVKEGSNKDEKINAPIPSLSQDSFSALQLVRGLPLNKGDIYEFPVVTRGKFWLLKVEVMGEDTINVADKEVKAIKIRAETNFPGVLKKSGDIIFWYGNDPERKLLKFQAKIKIGSVYGELVEYKPGIKVQ</sequence>
<dbReference type="PROSITE" id="PS51257">
    <property type="entry name" value="PROKAR_LIPOPROTEIN"/>
    <property type="match status" value="1"/>
</dbReference>
<evidence type="ECO:0000256" key="1">
    <source>
        <dbReference type="SAM" id="MobiDB-lite"/>
    </source>
</evidence>
<dbReference type="RefSeq" id="WP_102244703.1">
    <property type="nucleotide sequence ID" value="NZ_CP025704.1"/>
</dbReference>
<evidence type="ECO:0000313" key="3">
    <source>
        <dbReference type="EMBL" id="AUN99412.1"/>
    </source>
</evidence>
<evidence type="ECO:0000313" key="4">
    <source>
        <dbReference type="Proteomes" id="UP000235584"/>
    </source>
</evidence>
<proteinExistence type="predicted"/>
<reference evidence="3 4" key="1">
    <citation type="submission" date="2018-01" db="EMBL/GenBank/DDBJ databases">
        <title>Complete genome sequence of Bacteriovorax stolpii DSM12778.</title>
        <authorList>
            <person name="Tang B."/>
            <person name="Chang J."/>
        </authorList>
    </citation>
    <scope>NUCLEOTIDE SEQUENCE [LARGE SCALE GENOMIC DNA]</scope>
    <source>
        <strain evidence="3 4">DSM 12778</strain>
    </source>
</reference>
<dbReference type="EMBL" id="CP025704">
    <property type="protein sequence ID" value="AUN99412.1"/>
    <property type="molecule type" value="Genomic_DNA"/>
</dbReference>
<feature type="compositionally biased region" description="Basic and acidic residues" evidence="1">
    <location>
        <begin position="90"/>
        <end position="107"/>
    </location>
</feature>
<evidence type="ECO:0000256" key="2">
    <source>
        <dbReference type="SAM" id="SignalP"/>
    </source>
</evidence>
<feature type="signal peptide" evidence="2">
    <location>
        <begin position="1"/>
        <end position="20"/>
    </location>
</feature>
<feature type="chain" id="PRO_5043994335" evidence="2">
    <location>
        <begin position="21"/>
        <end position="382"/>
    </location>
</feature>
<dbReference type="Pfam" id="PF11306">
    <property type="entry name" value="DUF3108"/>
    <property type="match status" value="1"/>
</dbReference>
<protein>
    <submittedName>
        <fullName evidence="3">Uncharacterized protein</fullName>
    </submittedName>
</protein>
<accession>A0A2K9NV71</accession>
<gene>
    <name evidence="3" type="ORF">C0V70_15115</name>
</gene>